<dbReference type="GO" id="GO:0009273">
    <property type="term" value="P:peptidoglycan-based cell wall biogenesis"/>
    <property type="evidence" value="ECO:0007669"/>
    <property type="project" value="TreeGrafter"/>
</dbReference>
<evidence type="ECO:0000313" key="2">
    <source>
        <dbReference type="EMBL" id="ONG58885.1"/>
    </source>
</evidence>
<dbReference type="GO" id="GO:0005886">
    <property type="term" value="C:plasma membrane"/>
    <property type="evidence" value="ECO:0007669"/>
    <property type="project" value="TreeGrafter"/>
</dbReference>
<feature type="transmembrane region" description="Helical" evidence="1">
    <location>
        <begin position="257"/>
        <end position="278"/>
    </location>
</feature>
<dbReference type="PANTHER" id="PTHR43535:SF1">
    <property type="entry name" value="PHOSPHATIDATE CYTIDYLYLTRANSFERASE"/>
    <property type="match status" value="1"/>
</dbReference>
<gene>
    <name evidence="2" type="ORF">BKE38_01385</name>
</gene>
<protein>
    <submittedName>
        <fullName evidence="2">Phosphatidate cytidylyltransferase</fullName>
    </submittedName>
</protein>
<dbReference type="Proteomes" id="UP000188879">
    <property type="component" value="Unassembled WGS sequence"/>
</dbReference>
<dbReference type="EMBL" id="MLCO01000009">
    <property type="protein sequence ID" value="ONG58885.1"/>
    <property type="molecule type" value="Genomic_DNA"/>
</dbReference>
<dbReference type="PANTHER" id="PTHR43535">
    <property type="entry name" value="PHOSPHATIDATE CYTIDYLYLTRANSFERASE"/>
    <property type="match status" value="1"/>
</dbReference>
<dbReference type="OrthoDB" id="9799199at2"/>
<feature type="transmembrane region" description="Helical" evidence="1">
    <location>
        <begin position="105"/>
        <end position="124"/>
    </location>
</feature>
<keyword evidence="2" id="KW-0808">Transferase</keyword>
<organism evidence="2 3">
    <name type="scientific">Teichococcus deserti</name>
    <dbReference type="NCBI Taxonomy" id="1817963"/>
    <lineage>
        <taxon>Bacteria</taxon>
        <taxon>Pseudomonadati</taxon>
        <taxon>Pseudomonadota</taxon>
        <taxon>Alphaproteobacteria</taxon>
        <taxon>Acetobacterales</taxon>
        <taxon>Roseomonadaceae</taxon>
        <taxon>Roseomonas</taxon>
    </lineage>
</organism>
<keyword evidence="1" id="KW-1133">Transmembrane helix</keyword>
<sequence length="335" mass="35738">MNGTLAIPTAPPGFGRAFEHPVTQGIVIATVGVLVAASLIILALQLTHRIGPALRKELWLRTGAWGVLLPLMLGPVLAGREWTIAAVTLLGIFCLREYDRATGLFREYLLAGVVALGILLVNFAALDHWYGFYVALWPLMGVLIAVATIPQDRPEGYIQRVGLATFAFMLFGAGLAHLGYMANDPGYRPLVLLLLTAVALNDVAAFTFGKLFGRRKMLPATSPNKTIAGALGALTTTTLLVAFVSGPIFAGTAMEPLWLRLVLGVIVSVAGQLGDLMLSSIKRDLGIKDMGTVLPGHGGVLDRFNSLLLVSPAVFHFLRWIMDLGAAGPHRLITG</sequence>
<keyword evidence="3" id="KW-1185">Reference proteome</keyword>
<dbReference type="GO" id="GO:0016779">
    <property type="term" value="F:nucleotidyltransferase activity"/>
    <property type="evidence" value="ECO:0007669"/>
    <property type="project" value="UniProtKB-KW"/>
</dbReference>
<dbReference type="Pfam" id="PF01148">
    <property type="entry name" value="CTP_transf_1"/>
    <property type="match status" value="1"/>
</dbReference>
<dbReference type="AlphaFoldDB" id="A0A1V2HAC0"/>
<comment type="caution">
    <text evidence="2">The sequence shown here is derived from an EMBL/GenBank/DDBJ whole genome shotgun (WGS) entry which is preliminary data.</text>
</comment>
<keyword evidence="1" id="KW-0812">Transmembrane</keyword>
<feature type="transmembrane region" description="Helical" evidence="1">
    <location>
        <begin position="58"/>
        <end position="76"/>
    </location>
</feature>
<evidence type="ECO:0000313" key="3">
    <source>
        <dbReference type="Proteomes" id="UP000188879"/>
    </source>
</evidence>
<feature type="transmembrane region" description="Helical" evidence="1">
    <location>
        <begin position="26"/>
        <end position="46"/>
    </location>
</feature>
<reference evidence="2 3" key="1">
    <citation type="submission" date="2016-10" db="EMBL/GenBank/DDBJ databases">
        <title>Draft Genome sequence of Roseomonas sp. strain M3.</title>
        <authorList>
            <person name="Subhash Y."/>
            <person name="Lee S."/>
        </authorList>
    </citation>
    <scope>NUCLEOTIDE SEQUENCE [LARGE SCALE GENOMIC DNA]</scope>
    <source>
        <strain evidence="2 3">M3</strain>
    </source>
</reference>
<feature type="transmembrane region" description="Helical" evidence="1">
    <location>
        <begin position="186"/>
        <end position="206"/>
    </location>
</feature>
<feature type="transmembrane region" description="Helical" evidence="1">
    <location>
        <begin position="227"/>
        <end position="251"/>
    </location>
</feature>
<feature type="transmembrane region" description="Helical" evidence="1">
    <location>
        <begin position="130"/>
        <end position="149"/>
    </location>
</feature>
<feature type="transmembrane region" description="Helical" evidence="1">
    <location>
        <begin position="161"/>
        <end position="180"/>
    </location>
</feature>
<proteinExistence type="predicted"/>
<name>A0A1V2HAC0_9PROT</name>
<dbReference type="RefSeq" id="WP_076955585.1">
    <property type="nucleotide sequence ID" value="NZ_MLCO01000009.1"/>
</dbReference>
<keyword evidence="2" id="KW-0548">Nucleotidyltransferase</keyword>
<evidence type="ECO:0000256" key="1">
    <source>
        <dbReference type="SAM" id="Phobius"/>
    </source>
</evidence>
<accession>A0A1V2HAC0</accession>
<keyword evidence="1" id="KW-0472">Membrane</keyword>